<dbReference type="EMBL" id="MBFA02000014">
    <property type="protein sequence ID" value="MUP12078.1"/>
    <property type="molecule type" value="Genomic_DNA"/>
</dbReference>
<sequence length="230" mass="24989">MQFDYRALARFTARQFVRLAGAWILSLLSIVPASAQVNEKELLEVMMSKIAGTQRVFAQPYMTGGKLAGCNLVFEARIRDYTYRQGQFIKVDGSIGIMGIGDKLGAVLKVVVNEITPPSLSFNPSPPSRAYLIGSKFETNVDSLVSADESDTPGSLFSVFQSSPTAEIVLAALESKKITVAFNKKGGPSDIQLPLELDVAQTDETGKRTRNDEAVEGFAQCATVLLEQMK</sequence>
<organism evidence="2 4">
    <name type="scientific">Agrobacterium vitis</name>
    <name type="common">Rhizobium vitis</name>
    <dbReference type="NCBI Taxonomy" id="373"/>
    <lineage>
        <taxon>Bacteria</taxon>
        <taxon>Pseudomonadati</taxon>
        <taxon>Pseudomonadota</taxon>
        <taxon>Alphaproteobacteria</taxon>
        <taxon>Hyphomicrobiales</taxon>
        <taxon>Rhizobiaceae</taxon>
        <taxon>Rhizobium/Agrobacterium group</taxon>
        <taxon>Agrobacterium</taxon>
    </lineage>
</organism>
<reference evidence="3 4" key="1">
    <citation type="submission" date="2019-11" db="EMBL/GenBank/DDBJ databases">
        <title>Whole-genome sequencing of Allorhizobium vitis.</title>
        <authorList>
            <person name="Gan H.M."/>
            <person name="Savka M.A."/>
        </authorList>
    </citation>
    <scope>NUCLEOTIDE SEQUENCE [LARGE SCALE GENOMIC DNA]</scope>
    <source>
        <strain evidence="2 4">RF2/1</strain>
        <strain evidence="1 3">T1/7</strain>
    </source>
</reference>
<dbReference type="EMBL" id="MBFE02000014">
    <property type="protein sequence ID" value="MUO43844.1"/>
    <property type="molecule type" value="Genomic_DNA"/>
</dbReference>
<gene>
    <name evidence="2" type="ORF">BBK91_019640</name>
    <name evidence="1" type="ORF">BBL17_018890</name>
</gene>
<evidence type="ECO:0000313" key="3">
    <source>
        <dbReference type="Proteomes" id="UP000179454"/>
    </source>
</evidence>
<name>A0ABD6HCG5_AGRVI</name>
<proteinExistence type="predicted"/>
<comment type="caution">
    <text evidence="2">The sequence shown here is derived from an EMBL/GenBank/DDBJ whole genome shotgun (WGS) entry which is preliminary data.</text>
</comment>
<dbReference type="Proteomes" id="UP000179536">
    <property type="component" value="Unassembled WGS sequence"/>
</dbReference>
<dbReference type="Proteomes" id="UP000179454">
    <property type="component" value="Unassembled WGS sequence"/>
</dbReference>
<protein>
    <submittedName>
        <fullName evidence="2">Uncharacterized protein</fullName>
    </submittedName>
</protein>
<dbReference type="RefSeq" id="WP_015915647.1">
    <property type="nucleotide sequence ID" value="NZ_MBFA02000014.1"/>
</dbReference>
<accession>A0ABD6HCG5</accession>
<keyword evidence="3" id="KW-1185">Reference proteome</keyword>
<evidence type="ECO:0000313" key="4">
    <source>
        <dbReference type="Proteomes" id="UP000179536"/>
    </source>
</evidence>
<evidence type="ECO:0000313" key="1">
    <source>
        <dbReference type="EMBL" id="MUO43844.1"/>
    </source>
</evidence>
<dbReference type="AlphaFoldDB" id="A0ABD6HCG5"/>
<evidence type="ECO:0000313" key="2">
    <source>
        <dbReference type="EMBL" id="MUP12078.1"/>
    </source>
</evidence>